<evidence type="ECO:0000313" key="2">
    <source>
        <dbReference type="EMBL" id="OIR06252.1"/>
    </source>
</evidence>
<sequence length="84" mass="9072">MPDMVRKRSVLIAGHATSISLEAEFWDGLKDIADRRGLSLNALVAEVDGQRQGNLSSALRLLVLRDLKDRCAATAPSLSAQQAL</sequence>
<accession>A0A1J5SXC9</accession>
<dbReference type="EMBL" id="MLJW01000045">
    <property type="protein sequence ID" value="OIR06252.1"/>
    <property type="molecule type" value="Genomic_DNA"/>
</dbReference>
<gene>
    <name evidence="2" type="ORF">GALL_117250</name>
</gene>
<evidence type="ECO:0000259" key="1">
    <source>
        <dbReference type="Pfam" id="PF13467"/>
    </source>
</evidence>
<name>A0A1J5SXC9_9ZZZZ</name>
<dbReference type="Pfam" id="PF13467">
    <property type="entry name" value="RHH_4"/>
    <property type="match status" value="1"/>
</dbReference>
<reference evidence="2" key="1">
    <citation type="submission" date="2016-10" db="EMBL/GenBank/DDBJ databases">
        <title>Sequence of Gallionella enrichment culture.</title>
        <authorList>
            <person name="Poehlein A."/>
            <person name="Muehling M."/>
            <person name="Daniel R."/>
        </authorList>
    </citation>
    <scope>NUCLEOTIDE SEQUENCE</scope>
</reference>
<comment type="caution">
    <text evidence="2">The sequence shown here is derived from an EMBL/GenBank/DDBJ whole genome shotgun (WGS) entry which is preliminary data.</text>
</comment>
<dbReference type="AlphaFoldDB" id="A0A1J5SXC9"/>
<protein>
    <recommendedName>
        <fullName evidence="1">Ribbon-helix-helix domain-containing protein</fullName>
    </recommendedName>
</protein>
<dbReference type="Gene3D" id="1.10.3990.20">
    <property type="entry name" value="protein bp1543"/>
    <property type="match status" value="1"/>
</dbReference>
<dbReference type="InterPro" id="IPR027373">
    <property type="entry name" value="RHH_dom"/>
</dbReference>
<dbReference type="InterPro" id="IPR038268">
    <property type="entry name" value="RHH_sf"/>
</dbReference>
<organism evidence="2">
    <name type="scientific">mine drainage metagenome</name>
    <dbReference type="NCBI Taxonomy" id="410659"/>
    <lineage>
        <taxon>unclassified sequences</taxon>
        <taxon>metagenomes</taxon>
        <taxon>ecological metagenomes</taxon>
    </lineage>
</organism>
<proteinExistence type="predicted"/>
<feature type="domain" description="Ribbon-helix-helix" evidence="1">
    <location>
        <begin position="6"/>
        <end position="66"/>
    </location>
</feature>